<dbReference type="SUPFAM" id="SSF109604">
    <property type="entry name" value="HD-domain/PDEase-like"/>
    <property type="match status" value="1"/>
</dbReference>
<name>A0ABU7TM22_9HYPH</name>
<protein>
    <submittedName>
        <fullName evidence="2">Metal-dependent phosphohydrolase</fullName>
    </submittedName>
</protein>
<dbReference type="SMART" id="SM00471">
    <property type="entry name" value="HDc"/>
    <property type="match status" value="1"/>
</dbReference>
<evidence type="ECO:0000259" key="1">
    <source>
        <dbReference type="SMART" id="SM00471"/>
    </source>
</evidence>
<feature type="domain" description="HD/PDEase" evidence="1">
    <location>
        <begin position="51"/>
        <end position="203"/>
    </location>
</feature>
<comment type="caution">
    <text evidence="2">The sequence shown here is derived from an EMBL/GenBank/DDBJ whole genome shotgun (WGS) entry which is preliminary data.</text>
</comment>
<sequence>MFDATKMLADALGEHLALTYQRTFGSREPRYAEIIEAAARLTIERLVGSDALYHDGDHTALVTLVAQDILRGRFLQQGITPEDWLHMILAALYHDIGYVRGVCAGDRLQAFVIDAQGTTVSLPRGASDAALAPYHVERSKLAVQERFGTHDLVDAARVIRAIELTRFPVPEDDSHRETGTEAGLLRAADLIGQLGDPLYPRKLNALFHEFAEIGVNAELGYDSPADLAERYPSFFWGKIEPVIGDAIRFLDLTVEGRGWVANLYAHVFAIEHDRRRMGPHPGPGPL</sequence>
<organism evidence="2 3">
    <name type="scientific">Methylobacterium oryzae</name>
    <dbReference type="NCBI Taxonomy" id="334852"/>
    <lineage>
        <taxon>Bacteria</taxon>
        <taxon>Pseudomonadati</taxon>
        <taxon>Pseudomonadota</taxon>
        <taxon>Alphaproteobacteria</taxon>
        <taxon>Hyphomicrobiales</taxon>
        <taxon>Methylobacteriaceae</taxon>
        <taxon>Methylobacterium</taxon>
    </lineage>
</organism>
<dbReference type="InterPro" id="IPR003607">
    <property type="entry name" value="HD/PDEase_dom"/>
</dbReference>
<reference evidence="2 3" key="1">
    <citation type="journal article" date="2012" name="Genet. Mol. Biol.">
        <title>Analysis of 16S rRNA and mxaF genes revealing insights into Methylobacterium niche-specific plant association.</title>
        <authorList>
            <person name="Dourado M.N."/>
            <person name="Andreote F.D."/>
            <person name="Dini-Andreote F."/>
            <person name="Conti R."/>
            <person name="Araujo J.M."/>
            <person name="Araujo W.L."/>
        </authorList>
    </citation>
    <scope>NUCLEOTIDE SEQUENCE [LARGE SCALE GENOMIC DNA]</scope>
    <source>
        <strain evidence="2 3">TC3-10</strain>
    </source>
</reference>
<keyword evidence="3" id="KW-1185">Reference proteome</keyword>
<dbReference type="EMBL" id="MLCA01000006">
    <property type="protein sequence ID" value="MEE7490812.1"/>
    <property type="molecule type" value="Genomic_DNA"/>
</dbReference>
<gene>
    <name evidence="2" type="ORF">MOTC310_10215</name>
</gene>
<evidence type="ECO:0000313" key="3">
    <source>
        <dbReference type="Proteomes" id="UP001355206"/>
    </source>
</evidence>
<accession>A0ABU7TM22</accession>
<dbReference type="Gene3D" id="1.10.3210.10">
    <property type="entry name" value="Hypothetical protein af1432"/>
    <property type="match status" value="1"/>
</dbReference>
<dbReference type="RefSeq" id="WP_331294452.1">
    <property type="nucleotide sequence ID" value="NZ_MLBR01000024.1"/>
</dbReference>
<evidence type="ECO:0000313" key="2">
    <source>
        <dbReference type="EMBL" id="MEE7490812.1"/>
    </source>
</evidence>
<proteinExistence type="predicted"/>
<dbReference type="Proteomes" id="UP001355206">
    <property type="component" value="Unassembled WGS sequence"/>
</dbReference>